<feature type="region of interest" description="Disordered" evidence="2">
    <location>
        <begin position="126"/>
        <end position="145"/>
    </location>
</feature>
<dbReference type="SMART" id="SM00343">
    <property type="entry name" value="ZnF_C2HC"/>
    <property type="match status" value="2"/>
</dbReference>
<dbReference type="InterPro" id="IPR036128">
    <property type="entry name" value="Plus3-like_sf"/>
</dbReference>
<dbReference type="PANTHER" id="PTHR38940">
    <property type="entry name" value="PLUS3 DOMAIN-CONTAINING PROTEIN"/>
    <property type="match status" value="1"/>
</dbReference>
<dbReference type="PANTHER" id="PTHR38940:SF4">
    <property type="entry name" value="OS01G0775100 PROTEIN"/>
    <property type="match status" value="1"/>
</dbReference>
<name>A0A5B7ATS6_DAVIN</name>
<feature type="domain" description="CCHC-type" evidence="3">
    <location>
        <begin position="789"/>
        <end position="805"/>
    </location>
</feature>
<dbReference type="SUPFAM" id="SSF159042">
    <property type="entry name" value="Plus3-like"/>
    <property type="match status" value="1"/>
</dbReference>
<dbReference type="EMBL" id="GHES01028677">
    <property type="protein sequence ID" value="MPA59236.1"/>
    <property type="molecule type" value="Transcribed_RNA"/>
</dbReference>
<dbReference type="GO" id="GO:0003677">
    <property type="term" value="F:DNA binding"/>
    <property type="evidence" value="ECO:0007669"/>
    <property type="project" value="InterPro"/>
</dbReference>
<accession>A0A5B7ATS6</accession>
<evidence type="ECO:0000256" key="1">
    <source>
        <dbReference type="PROSITE-ProRule" id="PRU00047"/>
    </source>
</evidence>
<evidence type="ECO:0008006" key="6">
    <source>
        <dbReference type="Google" id="ProtNLM"/>
    </source>
</evidence>
<evidence type="ECO:0000259" key="3">
    <source>
        <dbReference type="PROSITE" id="PS50158"/>
    </source>
</evidence>
<gene>
    <name evidence="5" type="ORF">Din_028677</name>
</gene>
<feature type="compositionally biased region" description="Low complexity" evidence="2">
    <location>
        <begin position="130"/>
        <end position="140"/>
    </location>
</feature>
<proteinExistence type="predicted"/>
<dbReference type="InterPro" id="IPR004343">
    <property type="entry name" value="Plus-3_dom"/>
</dbReference>
<feature type="compositionally biased region" description="Basic and acidic residues" evidence="2">
    <location>
        <begin position="376"/>
        <end position="389"/>
    </location>
</feature>
<dbReference type="Pfam" id="PF03126">
    <property type="entry name" value="Plus-3"/>
    <property type="match status" value="1"/>
</dbReference>
<evidence type="ECO:0000259" key="4">
    <source>
        <dbReference type="PROSITE" id="PS51360"/>
    </source>
</evidence>
<organism evidence="5">
    <name type="scientific">Davidia involucrata</name>
    <name type="common">Dove tree</name>
    <dbReference type="NCBI Taxonomy" id="16924"/>
    <lineage>
        <taxon>Eukaryota</taxon>
        <taxon>Viridiplantae</taxon>
        <taxon>Streptophyta</taxon>
        <taxon>Embryophyta</taxon>
        <taxon>Tracheophyta</taxon>
        <taxon>Spermatophyta</taxon>
        <taxon>Magnoliopsida</taxon>
        <taxon>eudicotyledons</taxon>
        <taxon>Gunneridae</taxon>
        <taxon>Pentapetalae</taxon>
        <taxon>asterids</taxon>
        <taxon>Cornales</taxon>
        <taxon>Nyssaceae</taxon>
        <taxon>Davidia</taxon>
    </lineage>
</organism>
<keyword evidence="1" id="KW-0862">Zinc</keyword>
<dbReference type="PROSITE" id="PS50158">
    <property type="entry name" value="ZF_CCHC"/>
    <property type="match status" value="1"/>
</dbReference>
<keyword evidence="1" id="KW-0863">Zinc-finger</keyword>
<dbReference type="GO" id="GO:0008270">
    <property type="term" value="F:zinc ion binding"/>
    <property type="evidence" value="ECO:0007669"/>
    <property type="project" value="UniProtKB-KW"/>
</dbReference>
<feature type="region of interest" description="Disordered" evidence="2">
    <location>
        <begin position="376"/>
        <end position="402"/>
    </location>
</feature>
<dbReference type="Gene3D" id="3.90.70.200">
    <property type="entry name" value="Plus-3 domain"/>
    <property type="match status" value="1"/>
</dbReference>
<dbReference type="PROSITE" id="PS51360">
    <property type="entry name" value="PLUS3"/>
    <property type="match status" value="1"/>
</dbReference>
<protein>
    <recommendedName>
        <fullName evidence="6">CCHC-type domain-containing protein</fullName>
    </recommendedName>
</protein>
<dbReference type="InterPro" id="IPR001878">
    <property type="entry name" value="Znf_CCHC"/>
</dbReference>
<feature type="region of interest" description="Disordered" evidence="2">
    <location>
        <begin position="601"/>
        <end position="632"/>
    </location>
</feature>
<dbReference type="AlphaFoldDB" id="A0A5B7ATS6"/>
<reference evidence="5" key="1">
    <citation type="submission" date="2019-08" db="EMBL/GenBank/DDBJ databases">
        <title>Reference gene set and small RNA set construction with multiple tissues from Davidia involucrata Baill.</title>
        <authorList>
            <person name="Yang H."/>
            <person name="Zhou C."/>
            <person name="Li G."/>
            <person name="Wang J."/>
            <person name="Gao P."/>
            <person name="Wang M."/>
            <person name="Wang R."/>
            <person name="Zhao Y."/>
        </authorList>
    </citation>
    <scope>NUCLEOTIDE SEQUENCE</scope>
    <source>
        <tissue evidence="5">Mixed with DoveR01_LX</tissue>
    </source>
</reference>
<sequence length="1091" mass="119710">MMNVDNDEKEPVTDFGLALGYSIQCVRTRLKNDSGAGVNAGSRLDMTFVASDPLSELVWSPHNGLSLKCADCSLAKRRPSLLWDVGPSNMIPSPPQSITSGGTNDEKHIEERNLVTSQAAVHVESEVGERASLARSSRSSDGIMPVVGSSHEPHTGISGNMEEMNTLEGESLLYINQKEENVKENEGRGLCSPNGTQMADIAEIIEHNAGQENKKTTNFLPLRTDEPRPGMAKSEPLSGEFNKVVMTDPIGRIGDVANGSQTLGFKVALASEVHTVKQCEALDSLVPNLTSPGRRLKELSLLTDDERKIKMKTHGSTSASPLENLECTAENDLQLPINKDGCGQSQERAPRDMSVPLETFPKISRIHLYGRKGEEKALSDGDVNDRMSKEEDDSHESLESCNSAGLFSTGKRRWRYEQQLTVGSKRVKKQIQETAASTSMVRQDSSFRNWISNIVNGLTKSNQDDTPSLALTLARPNDGHESHDQEIITCNKSHDPGSRSMGFQTIFQSLYCSNTKVQGTRMSKGDYPIGGSKELVLADEICGANITPIACHGKNDKCKQFLLSGDGEGPSTANVASARETCKTCSAENKTSCNLACNKAKDGVSSSSSSLGKHKTNSAENNNSDPPFEGKAIHNIGCRSDPLGSLWITRFSPKSPGLVLNLDHCNQSTGRVLKGSADCTVLIPHTQNCSDFSIDQKGSEAKEHSTEDPANVVGKELQNYAPSTEASSSFKRIHGHNDQKSLYKLNPILPSQTLKSSEAMPSMFARRFDALKHIIPSDVKDDATCTMTKCLFCGRNGHDLRDCSEVTETVLEGLLRNTTSYDGAKESPCLCIRCFQLDHWAISCPMASSSRQLQSEYGASSVNHYSASKVQLTTGDERYTRMLETKESHSQVAWVDTICSGGKPQMDTDFSPNLKWNGIVTSGKRISNLKHIASNSGKNELKENRTTSLCNFVNKQISDVPKGMFDAIRRLRLSRADILKWMNSQISFSHLNGFFLRLRLGKWEEGLGGTGYYVACITGAKREKSPQYSKYSISVNVGGVKCLAESQYVSNHDFLEDELMAWWCTTWRSGRKIPSEDDLELKIEERKSLGF</sequence>
<keyword evidence="1" id="KW-0479">Metal-binding</keyword>
<evidence type="ECO:0000256" key="2">
    <source>
        <dbReference type="SAM" id="MobiDB-lite"/>
    </source>
</evidence>
<feature type="domain" description="Plus3" evidence="4">
    <location>
        <begin position="962"/>
        <end position="1091"/>
    </location>
</feature>
<dbReference type="Gene3D" id="4.10.60.10">
    <property type="entry name" value="Zinc finger, CCHC-type"/>
    <property type="match status" value="1"/>
</dbReference>
<dbReference type="SMART" id="SM00719">
    <property type="entry name" value="Plus3"/>
    <property type="match status" value="1"/>
</dbReference>
<evidence type="ECO:0000313" key="5">
    <source>
        <dbReference type="EMBL" id="MPA59236.1"/>
    </source>
</evidence>